<evidence type="ECO:0000256" key="3">
    <source>
        <dbReference type="ARBA" id="ARBA00022723"/>
    </source>
</evidence>
<dbReference type="CDD" id="cd11060">
    <property type="entry name" value="CYP57A1-like"/>
    <property type="match status" value="1"/>
</dbReference>
<dbReference type="InterPro" id="IPR017972">
    <property type="entry name" value="Cyt_P450_CS"/>
</dbReference>
<keyword evidence="6" id="KW-0349">Heme</keyword>
<evidence type="ECO:0000256" key="1">
    <source>
        <dbReference type="ARBA" id="ARBA00001971"/>
    </source>
</evidence>
<evidence type="ECO:0000313" key="7">
    <source>
        <dbReference type="EMBL" id="KAL2844591.1"/>
    </source>
</evidence>
<keyword evidence="5 6" id="KW-0408">Iron</keyword>
<evidence type="ECO:0000256" key="4">
    <source>
        <dbReference type="ARBA" id="ARBA00023002"/>
    </source>
</evidence>
<dbReference type="EMBL" id="JBFXLU010000079">
    <property type="protein sequence ID" value="KAL2844591.1"/>
    <property type="molecule type" value="Genomic_DNA"/>
</dbReference>
<comment type="similarity">
    <text evidence="2 6">Belongs to the cytochrome P450 family.</text>
</comment>
<name>A0ABR4JX22_9EURO</name>
<evidence type="ECO:0000256" key="6">
    <source>
        <dbReference type="RuleBase" id="RU000461"/>
    </source>
</evidence>
<keyword evidence="8" id="KW-1185">Reference proteome</keyword>
<dbReference type="PRINTS" id="PR00385">
    <property type="entry name" value="P450"/>
</dbReference>
<dbReference type="InterPro" id="IPR050121">
    <property type="entry name" value="Cytochrome_P450_monoxygenase"/>
</dbReference>
<dbReference type="InterPro" id="IPR036396">
    <property type="entry name" value="Cyt_P450_sf"/>
</dbReference>
<evidence type="ECO:0000313" key="8">
    <source>
        <dbReference type="Proteomes" id="UP001610446"/>
    </source>
</evidence>
<accession>A0ABR4JX22</accession>
<evidence type="ECO:0000256" key="5">
    <source>
        <dbReference type="ARBA" id="ARBA00023004"/>
    </source>
</evidence>
<dbReference type="PROSITE" id="PS00086">
    <property type="entry name" value="CYTOCHROME_P450"/>
    <property type="match status" value="1"/>
</dbReference>
<dbReference type="PRINTS" id="PR00463">
    <property type="entry name" value="EP450I"/>
</dbReference>
<dbReference type="InterPro" id="IPR001128">
    <property type="entry name" value="Cyt_P450"/>
</dbReference>
<gene>
    <name evidence="7" type="ORF">BJY01DRAFT_263881</name>
</gene>
<evidence type="ECO:0000256" key="2">
    <source>
        <dbReference type="ARBA" id="ARBA00010617"/>
    </source>
</evidence>
<dbReference type="SUPFAM" id="SSF48264">
    <property type="entry name" value="Cytochrome P450"/>
    <property type="match status" value="1"/>
</dbReference>
<proteinExistence type="inferred from homology"/>
<dbReference type="Proteomes" id="UP001610446">
    <property type="component" value="Unassembled WGS sequence"/>
</dbReference>
<keyword evidence="3 6" id="KW-0479">Metal-binding</keyword>
<reference evidence="7 8" key="1">
    <citation type="submission" date="2024-07" db="EMBL/GenBank/DDBJ databases">
        <title>Section-level genome sequencing and comparative genomics of Aspergillus sections Usti and Cavernicolus.</title>
        <authorList>
            <consortium name="Lawrence Berkeley National Laboratory"/>
            <person name="Nybo J.L."/>
            <person name="Vesth T.C."/>
            <person name="Theobald S."/>
            <person name="Frisvad J.C."/>
            <person name="Larsen T.O."/>
            <person name="Kjaerboelling I."/>
            <person name="Rothschild-Mancinelli K."/>
            <person name="Lyhne E.K."/>
            <person name="Kogle M.E."/>
            <person name="Barry K."/>
            <person name="Clum A."/>
            <person name="Na H."/>
            <person name="Ledsgaard L."/>
            <person name="Lin J."/>
            <person name="Lipzen A."/>
            <person name="Kuo A."/>
            <person name="Riley R."/>
            <person name="Mondo S."/>
            <person name="Labutti K."/>
            <person name="Haridas S."/>
            <person name="Pangalinan J."/>
            <person name="Salamov A.A."/>
            <person name="Simmons B.A."/>
            <person name="Magnuson J.K."/>
            <person name="Chen J."/>
            <person name="Drula E."/>
            <person name="Henrissat B."/>
            <person name="Wiebenga A."/>
            <person name="Lubbers R.J."/>
            <person name="Gomes A.C."/>
            <person name="Makela M.R."/>
            <person name="Stajich J."/>
            <person name="Grigoriev I.V."/>
            <person name="Mortensen U.H."/>
            <person name="De Vries R.P."/>
            <person name="Baker S.E."/>
            <person name="Andersen M.R."/>
        </authorList>
    </citation>
    <scope>NUCLEOTIDE SEQUENCE [LARGE SCALE GENOMIC DNA]</scope>
    <source>
        <strain evidence="7 8">CBS 123904</strain>
    </source>
</reference>
<dbReference type="PANTHER" id="PTHR24305">
    <property type="entry name" value="CYTOCHROME P450"/>
    <property type="match status" value="1"/>
</dbReference>
<comment type="caution">
    <text evidence="7">The sequence shown here is derived from an EMBL/GenBank/DDBJ whole genome shotgun (WGS) entry which is preliminary data.</text>
</comment>
<protein>
    <submittedName>
        <fullName evidence="7">Cytochrome P450</fullName>
    </submittedName>
</protein>
<dbReference type="InterPro" id="IPR002401">
    <property type="entry name" value="Cyt_P450_E_grp-I"/>
</dbReference>
<sequence length="508" mass="59065">MHVLLLLGLVPILLIARYIFNLLRTSYKERTLLSVPGPFWTRFSRLWYFQRVWKGKFEEDNIALHEKYGAVVRIAPGQYSINDRAALRPIYGPGTKFAKSAWYEGWKHPDPERWTLFPDRDIKRHGDTRKRFSSLYSMSSLVHYEEFVDQSADVFFQRLGEFADRDAVLNLGEWLQFYAFDVIGQITYGQRFGFLDKGQDIDGTIDALGHVMVHSTLVGIYHEWHPRLFGLLSKFKWSGAGGRTYLMRYVQEKIAQFSPNRKSDVEEGSLKTQTFLEKMILARDKDPEKVTDYHVFMMGLSNIIAGSDTTAISLSAILYYLIHYPNVLAKLREEIDDFTKQGQCSERVTFKESQDMPYFQAVMKEALRMHSATGLPFWRVVPPGGAEISGHFFPEGSVVGVNAWVFHYDESIFPDAKTFRPERWIEAEEDPARLKVMNETYMPFGLGSRTCLGKHISILEMSKLIPRILREFDFVAEKLKWNTENFWFVKPTDFSVKVRRRDIKSEKL</sequence>
<comment type="cofactor">
    <cofactor evidence="1">
        <name>heme</name>
        <dbReference type="ChEBI" id="CHEBI:30413"/>
    </cofactor>
</comment>
<dbReference type="PANTHER" id="PTHR24305:SF188">
    <property type="entry name" value="P450, PUTATIVE (EUROFUNG)-RELATED"/>
    <property type="match status" value="1"/>
</dbReference>
<organism evidence="7 8">
    <name type="scientific">Aspergillus pseudoustus</name>
    <dbReference type="NCBI Taxonomy" id="1810923"/>
    <lineage>
        <taxon>Eukaryota</taxon>
        <taxon>Fungi</taxon>
        <taxon>Dikarya</taxon>
        <taxon>Ascomycota</taxon>
        <taxon>Pezizomycotina</taxon>
        <taxon>Eurotiomycetes</taxon>
        <taxon>Eurotiomycetidae</taxon>
        <taxon>Eurotiales</taxon>
        <taxon>Aspergillaceae</taxon>
        <taxon>Aspergillus</taxon>
        <taxon>Aspergillus subgen. Nidulantes</taxon>
    </lineage>
</organism>
<keyword evidence="4 6" id="KW-0560">Oxidoreductase</keyword>
<keyword evidence="6" id="KW-0503">Monooxygenase</keyword>
<dbReference type="Pfam" id="PF00067">
    <property type="entry name" value="p450"/>
    <property type="match status" value="1"/>
</dbReference>
<dbReference type="Gene3D" id="1.10.630.10">
    <property type="entry name" value="Cytochrome P450"/>
    <property type="match status" value="1"/>
</dbReference>